<gene>
    <name evidence="1" type="ORF">CFBP5507_26280</name>
</gene>
<dbReference type="OrthoDB" id="9787478at2"/>
<evidence type="ECO:0000313" key="2">
    <source>
        <dbReference type="Proteomes" id="UP000298735"/>
    </source>
</evidence>
<sequence>MADTTNISWADMTFNPWIGCTRIAPACDGCYAAHLMETRMHRAEWGGPGKGNGTRVRTNVANWRKPLAWNATAAKEGTRPFVFCASLADVFDNAIPEEWRRDLFDLIRATPHLVWLLLTKRPMNIAKMAEKAGGLPENAAIGTTVEDQPRANINVPALLQASVDLWHAKTRPLFLFLSCEPLIGPADLTAFKEYPASKYHTDALRGKIWMRPEDNDIPSTSHVHNGRDYIGLCHSIQWVIVGGETDQGEHKARPAHPDWIRSLRDQCADAGVAFHFKQWGEYVPQLGAVTLDDDPEISRFDWMEWTGEEWEHWHKPMWCDELDPDHSMIRAGKRKTGRFLDRVEHNARPAVPALTLKNSAA</sequence>
<evidence type="ECO:0000313" key="1">
    <source>
        <dbReference type="EMBL" id="UYZ11159.1"/>
    </source>
</evidence>
<proteinExistence type="predicted"/>
<keyword evidence="1" id="KW-0614">Plasmid</keyword>
<dbReference type="EMBL" id="CP109971">
    <property type="protein sequence ID" value="UYZ11159.1"/>
    <property type="molecule type" value="Genomic_DNA"/>
</dbReference>
<reference evidence="1" key="1">
    <citation type="submission" date="2022-10" db="EMBL/GenBank/DDBJ databases">
        <title>Complete genome sequence of Agrobacterium salinitolerans CFBP5507.</title>
        <authorList>
            <person name="Tchabashvili S."/>
            <person name="Yen H.-C."/>
            <person name="Haryono M."/>
            <person name="Lin Y.-C."/>
            <person name="Lai E.-M."/>
            <person name="Kuo C.-H."/>
        </authorList>
    </citation>
    <scope>NUCLEOTIDE SEQUENCE</scope>
    <source>
        <strain evidence="1">CFBP5507</strain>
        <plasmid evidence="1">pAtCFBP5507b</plasmid>
    </source>
</reference>
<dbReference type="AlphaFoldDB" id="A0A4Z1QRV6"/>
<name>A0A4Z1QRV6_9HYPH</name>
<geneLocation type="plasmid" evidence="1 2">
    <name>pAtCFBP5507b</name>
</geneLocation>
<dbReference type="Proteomes" id="UP000298735">
    <property type="component" value="Plasmid pAtCFBP5507b"/>
</dbReference>
<dbReference type="InterPro" id="IPR011101">
    <property type="entry name" value="DUF5131"/>
</dbReference>
<accession>A0A4Z1QRV6</accession>
<dbReference type="Pfam" id="PF07505">
    <property type="entry name" value="DUF5131"/>
    <property type="match status" value="1"/>
</dbReference>
<dbReference type="RefSeq" id="WP_137409516.1">
    <property type="nucleotide sequence ID" value="NZ_CP109971.1"/>
</dbReference>
<dbReference type="KEGG" id="asal:CFBP5507_26280"/>
<protein>
    <submittedName>
        <fullName evidence="1">Phage Gp37/Gp68 family protein</fullName>
    </submittedName>
</protein>
<organism evidence="1 2">
    <name type="scientific">Agrobacterium salinitolerans</name>
    <dbReference type="NCBI Taxonomy" id="1183413"/>
    <lineage>
        <taxon>Bacteria</taxon>
        <taxon>Pseudomonadati</taxon>
        <taxon>Pseudomonadota</taxon>
        <taxon>Alphaproteobacteria</taxon>
        <taxon>Hyphomicrobiales</taxon>
        <taxon>Rhizobiaceae</taxon>
        <taxon>Rhizobium/Agrobacterium group</taxon>
        <taxon>Agrobacterium</taxon>
    </lineage>
</organism>